<evidence type="ECO:0000256" key="3">
    <source>
        <dbReference type="ARBA" id="ARBA00023163"/>
    </source>
</evidence>
<dbReference type="PANTHER" id="PTHR44846:SF17">
    <property type="entry name" value="GNTR-FAMILY TRANSCRIPTIONAL REGULATOR"/>
    <property type="match status" value="1"/>
</dbReference>
<dbReference type="Pfam" id="PF00392">
    <property type="entry name" value="GntR"/>
    <property type="match status" value="1"/>
</dbReference>
<dbReference type="InterPro" id="IPR036388">
    <property type="entry name" value="WH-like_DNA-bd_sf"/>
</dbReference>
<dbReference type="Pfam" id="PF02909">
    <property type="entry name" value="TetR_C_1"/>
    <property type="match status" value="1"/>
</dbReference>
<dbReference type="Gene3D" id="1.10.10.10">
    <property type="entry name" value="Winged helix-like DNA-binding domain superfamily/Winged helix DNA-binding domain"/>
    <property type="match status" value="1"/>
</dbReference>
<dbReference type="InterPro" id="IPR000524">
    <property type="entry name" value="Tscrpt_reg_HTH_GntR"/>
</dbReference>
<evidence type="ECO:0000313" key="7">
    <source>
        <dbReference type="EMBL" id="TWF76457.1"/>
    </source>
</evidence>
<feature type="DNA-binding region" description="H-T-H motif" evidence="4">
    <location>
        <begin position="109"/>
        <end position="128"/>
    </location>
</feature>
<dbReference type="InterPro" id="IPR036390">
    <property type="entry name" value="WH_DNA-bd_sf"/>
</dbReference>
<organism evidence="7 8">
    <name type="scientific">Pseudonocardia hierapolitana</name>
    <dbReference type="NCBI Taxonomy" id="1128676"/>
    <lineage>
        <taxon>Bacteria</taxon>
        <taxon>Bacillati</taxon>
        <taxon>Actinomycetota</taxon>
        <taxon>Actinomycetes</taxon>
        <taxon>Pseudonocardiales</taxon>
        <taxon>Pseudonocardiaceae</taxon>
        <taxon>Pseudonocardia</taxon>
    </lineage>
</organism>
<protein>
    <submittedName>
        <fullName evidence="7">TetR family transcriptional regulator</fullName>
    </submittedName>
</protein>
<dbReference type="InterPro" id="IPR001647">
    <property type="entry name" value="HTH_TetR"/>
</dbReference>
<dbReference type="EMBL" id="VIWU01000001">
    <property type="protein sequence ID" value="TWF76457.1"/>
    <property type="molecule type" value="Genomic_DNA"/>
</dbReference>
<dbReference type="Gene3D" id="1.10.10.60">
    <property type="entry name" value="Homeodomain-like"/>
    <property type="match status" value="1"/>
</dbReference>
<dbReference type="InterPro" id="IPR009057">
    <property type="entry name" value="Homeodomain-like_sf"/>
</dbReference>
<dbReference type="GO" id="GO:0045892">
    <property type="term" value="P:negative regulation of DNA-templated transcription"/>
    <property type="evidence" value="ECO:0007669"/>
    <property type="project" value="InterPro"/>
</dbReference>
<keyword evidence="1" id="KW-0805">Transcription regulation</keyword>
<keyword evidence="3" id="KW-0804">Transcription</keyword>
<evidence type="ECO:0000259" key="5">
    <source>
        <dbReference type="PROSITE" id="PS50949"/>
    </source>
</evidence>
<name>A0A561SNM2_9PSEU</name>
<evidence type="ECO:0000256" key="1">
    <source>
        <dbReference type="ARBA" id="ARBA00023015"/>
    </source>
</evidence>
<dbReference type="CDD" id="cd07377">
    <property type="entry name" value="WHTH_GntR"/>
    <property type="match status" value="1"/>
</dbReference>
<dbReference type="OrthoDB" id="2570341at2"/>
<proteinExistence type="predicted"/>
<reference evidence="7 8" key="1">
    <citation type="submission" date="2019-06" db="EMBL/GenBank/DDBJ databases">
        <title>Sequencing the genomes of 1000 actinobacteria strains.</title>
        <authorList>
            <person name="Klenk H.-P."/>
        </authorList>
    </citation>
    <scope>NUCLEOTIDE SEQUENCE [LARGE SCALE GENOMIC DNA]</scope>
    <source>
        <strain evidence="7 8">DSM 45671</strain>
    </source>
</reference>
<evidence type="ECO:0000259" key="6">
    <source>
        <dbReference type="PROSITE" id="PS50977"/>
    </source>
</evidence>
<accession>A0A561SNM2</accession>
<gene>
    <name evidence="7" type="ORF">FHX44_112347</name>
</gene>
<dbReference type="SUPFAM" id="SSF46689">
    <property type="entry name" value="Homeodomain-like"/>
    <property type="match status" value="1"/>
</dbReference>
<feature type="domain" description="HTH tetR-type" evidence="6">
    <location>
        <begin position="86"/>
        <end position="146"/>
    </location>
</feature>
<dbReference type="SUPFAM" id="SSF48498">
    <property type="entry name" value="Tetracyclin repressor-like, C-terminal domain"/>
    <property type="match status" value="1"/>
</dbReference>
<dbReference type="Proteomes" id="UP000321261">
    <property type="component" value="Unassembled WGS sequence"/>
</dbReference>
<dbReference type="GO" id="GO:0003700">
    <property type="term" value="F:DNA-binding transcription factor activity"/>
    <property type="evidence" value="ECO:0007669"/>
    <property type="project" value="InterPro"/>
</dbReference>
<dbReference type="InterPro" id="IPR050679">
    <property type="entry name" value="Bact_HTH_transcr_reg"/>
</dbReference>
<dbReference type="PANTHER" id="PTHR44846">
    <property type="entry name" value="MANNOSYL-D-GLYCERATE TRANSPORT/METABOLISM SYSTEM REPRESSOR MNGR-RELATED"/>
    <property type="match status" value="1"/>
</dbReference>
<keyword evidence="2 4" id="KW-0238">DNA-binding</keyword>
<dbReference type="AlphaFoldDB" id="A0A561SNM2"/>
<dbReference type="Pfam" id="PF00440">
    <property type="entry name" value="TetR_N"/>
    <property type="match status" value="1"/>
</dbReference>
<evidence type="ECO:0000313" key="8">
    <source>
        <dbReference type="Proteomes" id="UP000321261"/>
    </source>
</evidence>
<comment type="caution">
    <text evidence="7">The sequence shown here is derived from an EMBL/GenBank/DDBJ whole genome shotgun (WGS) entry which is preliminary data.</text>
</comment>
<dbReference type="Gene3D" id="1.10.357.10">
    <property type="entry name" value="Tetracycline Repressor, domain 2"/>
    <property type="match status" value="1"/>
</dbReference>
<feature type="domain" description="HTH gntR-type" evidence="5">
    <location>
        <begin position="3"/>
        <end position="71"/>
    </location>
</feature>
<dbReference type="InterPro" id="IPR004111">
    <property type="entry name" value="Repressor_TetR_C"/>
</dbReference>
<dbReference type="RefSeq" id="WP_147255678.1">
    <property type="nucleotide sequence ID" value="NZ_VIWU01000001.1"/>
</dbReference>
<evidence type="ECO:0000256" key="4">
    <source>
        <dbReference type="PROSITE-ProRule" id="PRU00335"/>
    </source>
</evidence>
<dbReference type="SUPFAM" id="SSF46785">
    <property type="entry name" value="Winged helix' DNA-binding domain"/>
    <property type="match status" value="1"/>
</dbReference>
<dbReference type="GO" id="GO:0003677">
    <property type="term" value="F:DNA binding"/>
    <property type="evidence" value="ECO:0007669"/>
    <property type="project" value="UniProtKB-UniRule"/>
</dbReference>
<keyword evidence="8" id="KW-1185">Reference proteome</keyword>
<sequence length="300" mass="32547">MTETTSARIAADLRSRIAAGEFAPGDRVPSTRELTRRWGVAMATATRALSLLQDEGVLRSVRGVGTVVAVRPSSARPARRRGAGPSPARDDIVRAAITIADAEGPATLSMRRIAADLGIPTMTLYQHVASKDELVTLMIDRAFGEEPLPAQASPHWREALEIAARLEWAVFRRHPWLAPAMSLTRPQLVPSALRYTEWVLAALDGLGLDPDRAFNIHIMVFSYVRGMAVNLESEAQAEAESGLTADEWMDAHAGTLTSLAAGGDFPHVRRISVLDFDLDLDALFELGLRCLLDGLRGVLP</sequence>
<dbReference type="PROSITE" id="PS50949">
    <property type="entry name" value="HTH_GNTR"/>
    <property type="match status" value="1"/>
</dbReference>
<dbReference type="InterPro" id="IPR036271">
    <property type="entry name" value="Tet_transcr_reg_TetR-rel_C_sf"/>
</dbReference>
<dbReference type="PROSITE" id="PS50977">
    <property type="entry name" value="HTH_TETR_2"/>
    <property type="match status" value="1"/>
</dbReference>
<dbReference type="SMART" id="SM00345">
    <property type="entry name" value="HTH_GNTR"/>
    <property type="match status" value="1"/>
</dbReference>
<evidence type="ECO:0000256" key="2">
    <source>
        <dbReference type="ARBA" id="ARBA00023125"/>
    </source>
</evidence>